<feature type="binding site" evidence="5">
    <location>
        <position position="138"/>
    </location>
    <ligand>
        <name>NAD(+)</name>
        <dbReference type="ChEBI" id="CHEBI:57540"/>
    </ligand>
</feature>
<dbReference type="SUPFAM" id="SSF51735">
    <property type="entry name" value="NAD(P)-binding Rossmann-fold domains"/>
    <property type="match status" value="1"/>
</dbReference>
<evidence type="ECO:0000259" key="7">
    <source>
        <dbReference type="Pfam" id="PF02826"/>
    </source>
</evidence>
<dbReference type="GO" id="GO:0005829">
    <property type="term" value="C:cytosol"/>
    <property type="evidence" value="ECO:0007669"/>
    <property type="project" value="TreeGrafter"/>
</dbReference>
<organism evidence="9 10">
    <name type="scientific">Marinomonas pollencensis</name>
    <dbReference type="NCBI Taxonomy" id="491954"/>
    <lineage>
        <taxon>Bacteria</taxon>
        <taxon>Pseudomonadati</taxon>
        <taxon>Pseudomonadota</taxon>
        <taxon>Gammaproteobacteria</taxon>
        <taxon>Oceanospirillales</taxon>
        <taxon>Oceanospirillaceae</taxon>
        <taxon>Marinomonas</taxon>
    </lineage>
</organism>
<dbReference type="AlphaFoldDB" id="A0A3E0DRK2"/>
<dbReference type="SUPFAM" id="SSF52283">
    <property type="entry name" value="Formate/glycerate dehydrogenase catalytic domain-like"/>
    <property type="match status" value="1"/>
</dbReference>
<dbReference type="PANTHER" id="PTHR42938">
    <property type="entry name" value="FORMATE DEHYDROGENASE 1"/>
    <property type="match status" value="1"/>
</dbReference>
<feature type="active site" description="Proton donor" evidence="5">
    <location>
        <position position="248"/>
    </location>
</feature>
<feature type="domain" description="D-isomer specific 2-hydroxyacid dehydrogenase NAD-binding" evidence="7">
    <location>
        <begin position="107"/>
        <end position="250"/>
    </location>
</feature>
<evidence type="ECO:0000256" key="5">
    <source>
        <dbReference type="HAMAP-Rule" id="MF_01825"/>
    </source>
</evidence>
<feature type="domain" description="D-isomer specific 2-hydroxyacid dehydrogenase catalytic" evidence="6">
    <location>
        <begin position="22"/>
        <end position="272"/>
    </location>
</feature>
<keyword evidence="4 5" id="KW-0664">Pyridoxine biosynthesis</keyword>
<evidence type="ECO:0000256" key="2">
    <source>
        <dbReference type="ARBA" id="ARBA00023002"/>
    </source>
</evidence>
<feature type="binding site" evidence="5">
    <location>
        <position position="252"/>
    </location>
    <ligand>
        <name>substrate</name>
    </ligand>
</feature>
<comment type="caution">
    <text evidence="5">Lacks conserved residue(s) required for the propagation of feature annotation.</text>
</comment>
<dbReference type="InterPro" id="IPR036291">
    <property type="entry name" value="NAD(P)-bd_dom_sf"/>
</dbReference>
<feature type="binding site" evidence="5">
    <location>
        <position position="226"/>
    </location>
    <ligand>
        <name>NAD(+)</name>
        <dbReference type="ChEBI" id="CHEBI:57540"/>
    </ligand>
</feature>
<dbReference type="Pfam" id="PF02826">
    <property type="entry name" value="2-Hacid_dh_C"/>
    <property type="match status" value="1"/>
</dbReference>
<dbReference type="PANTHER" id="PTHR42938:SF9">
    <property type="entry name" value="FORMATE DEHYDROGENASE 1"/>
    <property type="match status" value="1"/>
</dbReference>
<dbReference type="CDD" id="cd12158">
    <property type="entry name" value="ErythrP_dh"/>
    <property type="match status" value="1"/>
</dbReference>
<accession>A0A3E0DRK2</accession>
<dbReference type="PROSITE" id="PS00065">
    <property type="entry name" value="D_2_HYDROXYACID_DH_1"/>
    <property type="match status" value="1"/>
</dbReference>
<comment type="subcellular location">
    <subcellularLocation>
        <location evidence="5">Cytoplasm</location>
    </subcellularLocation>
</comment>
<comment type="caution">
    <text evidence="9">The sequence shown here is derived from an EMBL/GenBank/DDBJ whole genome shotgun (WGS) entry which is preliminary data.</text>
</comment>
<feature type="active site" evidence="5">
    <location>
        <position position="231"/>
    </location>
</feature>
<dbReference type="GO" id="GO:0033711">
    <property type="term" value="F:4-phosphoerythronate dehydrogenase activity"/>
    <property type="evidence" value="ECO:0007669"/>
    <property type="project" value="UniProtKB-EC"/>
</dbReference>
<dbReference type="HAMAP" id="MF_01825">
    <property type="entry name" value="PdxB"/>
    <property type="match status" value="1"/>
</dbReference>
<dbReference type="UniPathway" id="UPA00244">
    <property type="reaction ID" value="UER00310"/>
</dbReference>
<evidence type="ECO:0000313" key="10">
    <source>
        <dbReference type="Proteomes" id="UP000256542"/>
    </source>
</evidence>
<dbReference type="Gene3D" id="3.30.1370.170">
    <property type="match status" value="1"/>
</dbReference>
<feature type="active site" evidence="5">
    <location>
        <position position="201"/>
    </location>
</feature>
<evidence type="ECO:0000256" key="1">
    <source>
        <dbReference type="ARBA" id="ARBA00022490"/>
    </source>
</evidence>
<evidence type="ECO:0000256" key="4">
    <source>
        <dbReference type="ARBA" id="ARBA00023096"/>
    </source>
</evidence>
<sequence length="371" mass="40079">MPNVAALFTPFAEVELVNGRALTNEQVKHADALLVRSVTKVNEALLAGSNVRFVGSATIGVDHIDTEYLCQQGIHFTSAPGCNAAAVADYVLSALGYLSLTKNLSWLGKKVGIIGYGNVGKTVYQRFQGLGCDVCVYDPYKEQEVKVDAPNFVSLDAVLRCAVISLHAPFTTTGAYPTQGMISAEQLSAVTAGTTIISAGRGGVIDEAALVDLHDRLAGQLNLVLDVWRGEPEIDLTTLSIADIATPHIAGYSKQGREKGTWMVYQAFCHFFDMPAPVTVNDAITNGRIAALAIEDSPLTEELLARAMHAIYDVARDDARLRAHYRAGANKATFDWLRKHYVERDEFNTCVVSSRGRADLNALSAIGFQVE</sequence>
<dbReference type="Pfam" id="PF00389">
    <property type="entry name" value="2-Hacid_dh"/>
    <property type="match status" value="1"/>
</dbReference>
<feature type="binding site" evidence="5">
    <location>
        <position position="37"/>
    </location>
    <ligand>
        <name>substrate</name>
    </ligand>
</feature>
<dbReference type="InterPro" id="IPR006139">
    <property type="entry name" value="D-isomer_2_OHA_DH_cat_dom"/>
</dbReference>
<feature type="binding site" evidence="5">
    <location>
        <position position="58"/>
    </location>
    <ligand>
        <name>substrate</name>
    </ligand>
</feature>
<proteinExistence type="inferred from homology"/>
<dbReference type="EMBL" id="QUNG01000002">
    <property type="protein sequence ID" value="REG85750.1"/>
    <property type="molecule type" value="Genomic_DNA"/>
</dbReference>
<evidence type="ECO:0000313" key="9">
    <source>
        <dbReference type="EMBL" id="REG85750.1"/>
    </source>
</evidence>
<keyword evidence="3 5" id="KW-0520">NAD</keyword>
<keyword evidence="1 5" id="KW-0963">Cytoplasm</keyword>
<dbReference type="Pfam" id="PF11890">
    <property type="entry name" value="DUF3410"/>
    <property type="match status" value="1"/>
</dbReference>
<keyword evidence="2 5" id="KW-0560">Oxidoreductase</keyword>
<dbReference type="InterPro" id="IPR006140">
    <property type="entry name" value="D-isomer_DH_NAD-bd"/>
</dbReference>
<dbReference type="GO" id="GO:0008615">
    <property type="term" value="P:pyridoxine biosynthetic process"/>
    <property type="evidence" value="ECO:0007669"/>
    <property type="project" value="UniProtKB-UniRule"/>
</dbReference>
<dbReference type="GO" id="GO:0046983">
    <property type="term" value="F:protein dimerization activity"/>
    <property type="evidence" value="ECO:0007669"/>
    <property type="project" value="InterPro"/>
</dbReference>
<feature type="domain" description="Erythronate-4-phosphate dehydrogenase dimerisation" evidence="8">
    <location>
        <begin position="297"/>
        <end position="367"/>
    </location>
</feature>
<dbReference type="EC" id="1.1.1.290" evidence="5"/>
<dbReference type="InterPro" id="IPR038251">
    <property type="entry name" value="PdxB_dimer_sf"/>
</dbReference>
<dbReference type="InterPro" id="IPR020921">
    <property type="entry name" value="Erythronate-4-P_DHase"/>
</dbReference>
<comment type="pathway">
    <text evidence="5">Cofactor biosynthesis; pyridoxine 5'-phosphate biosynthesis; pyridoxine 5'-phosphate from D-erythrose 4-phosphate: step 2/5.</text>
</comment>
<comment type="function">
    <text evidence="5">Catalyzes the oxidation of erythronate-4-phosphate to 3-hydroxy-2-oxo-4-phosphonooxybutanoate.</text>
</comment>
<dbReference type="InterPro" id="IPR024531">
    <property type="entry name" value="Erythronate-4-P_DHase_dimer"/>
</dbReference>
<dbReference type="GO" id="GO:0051287">
    <property type="term" value="F:NAD binding"/>
    <property type="evidence" value="ECO:0007669"/>
    <property type="project" value="InterPro"/>
</dbReference>
<comment type="subunit">
    <text evidence="5">Homodimer.</text>
</comment>
<dbReference type="GO" id="GO:0036001">
    <property type="term" value="P:'de novo' pyridoxal 5'-phosphate biosynthetic process"/>
    <property type="evidence" value="ECO:0007669"/>
    <property type="project" value="TreeGrafter"/>
</dbReference>
<evidence type="ECO:0000256" key="3">
    <source>
        <dbReference type="ARBA" id="ARBA00023027"/>
    </source>
</evidence>
<protein>
    <recommendedName>
        <fullName evidence="5">Erythronate-4-phosphate dehydrogenase</fullName>
        <ecNumber evidence="5">1.1.1.290</ecNumber>
    </recommendedName>
</protein>
<dbReference type="InterPro" id="IPR029752">
    <property type="entry name" value="D-isomer_DH_CS1"/>
</dbReference>
<keyword evidence="10" id="KW-1185">Reference proteome</keyword>
<evidence type="ECO:0000259" key="6">
    <source>
        <dbReference type="Pfam" id="PF00389"/>
    </source>
</evidence>
<dbReference type="Gene3D" id="3.40.50.720">
    <property type="entry name" value="NAD(P)-binding Rossmann-like Domain"/>
    <property type="match status" value="2"/>
</dbReference>
<feature type="binding site" evidence="5">
    <location>
        <position position="251"/>
    </location>
    <ligand>
        <name>NAD(+)</name>
        <dbReference type="ChEBI" id="CHEBI:57540"/>
    </ligand>
</feature>
<comment type="catalytic activity">
    <reaction evidence="5">
        <text>4-phospho-D-erythronate + NAD(+) = (R)-3-hydroxy-2-oxo-4-phosphooxybutanoate + NADH + H(+)</text>
        <dbReference type="Rhea" id="RHEA:18829"/>
        <dbReference type="ChEBI" id="CHEBI:15378"/>
        <dbReference type="ChEBI" id="CHEBI:57540"/>
        <dbReference type="ChEBI" id="CHEBI:57945"/>
        <dbReference type="ChEBI" id="CHEBI:58538"/>
        <dbReference type="ChEBI" id="CHEBI:58766"/>
        <dbReference type="EC" id="1.1.1.290"/>
    </reaction>
</comment>
<gene>
    <name evidence="5" type="primary">pdxB</name>
    <name evidence="9" type="ORF">DFP81_102289</name>
</gene>
<dbReference type="Proteomes" id="UP000256542">
    <property type="component" value="Unassembled WGS sequence"/>
</dbReference>
<evidence type="ECO:0000259" key="8">
    <source>
        <dbReference type="Pfam" id="PF11890"/>
    </source>
</evidence>
<comment type="similarity">
    <text evidence="5">Belongs to the D-isomer specific 2-hydroxyacid dehydrogenase family. PdxB subfamily.</text>
</comment>
<reference evidence="9 10" key="1">
    <citation type="submission" date="2018-08" db="EMBL/GenBank/DDBJ databases">
        <title>Genomic Encyclopedia of Type Strains, Phase III (KMG-III): the genomes of soil and plant-associated and newly described type strains.</title>
        <authorList>
            <person name="Whitman W."/>
        </authorList>
    </citation>
    <scope>NUCLEOTIDE SEQUENCE [LARGE SCALE GENOMIC DNA]</scope>
    <source>
        <strain evidence="9 10">CECT 7375</strain>
    </source>
</reference>
<name>A0A3E0DRK2_9GAMM</name>